<comment type="caution">
    <text evidence="11">The sequence shown here is derived from an EMBL/GenBank/DDBJ whole genome shotgun (WGS) entry which is preliminary data.</text>
</comment>
<dbReference type="GO" id="GO:0051028">
    <property type="term" value="P:mRNA transport"/>
    <property type="evidence" value="ECO:0007669"/>
    <property type="project" value="UniProtKB-KW"/>
</dbReference>
<dbReference type="InterPro" id="IPR037177">
    <property type="entry name" value="DLC_sf"/>
</dbReference>
<dbReference type="GO" id="GO:0005634">
    <property type="term" value="C:nucleus"/>
    <property type="evidence" value="ECO:0007669"/>
    <property type="project" value="UniProtKB-SubCell"/>
</dbReference>
<accession>A0A4S2KZZ6</accession>
<evidence type="ECO:0000256" key="8">
    <source>
        <dbReference type="ARBA" id="ARBA00023212"/>
    </source>
</evidence>
<dbReference type="Pfam" id="PF01221">
    <property type="entry name" value="Dynein_light"/>
    <property type="match status" value="1"/>
</dbReference>
<dbReference type="AlphaFoldDB" id="A0A4S2KZZ6"/>
<evidence type="ECO:0000256" key="1">
    <source>
        <dbReference type="ARBA" id="ARBA00004123"/>
    </source>
</evidence>
<dbReference type="FunFam" id="3.30.740.10:FF:000005">
    <property type="entry name" value="Dynein light chain"/>
    <property type="match status" value="1"/>
</dbReference>
<name>A0A4S2KZZ6_OPIFE</name>
<protein>
    <recommendedName>
        <fullName evidence="10">Dynein light chain</fullName>
    </recommendedName>
</protein>
<evidence type="ECO:0000256" key="5">
    <source>
        <dbReference type="ARBA" id="ARBA00022701"/>
    </source>
</evidence>
<evidence type="ECO:0000256" key="9">
    <source>
        <dbReference type="ARBA" id="ARBA00023242"/>
    </source>
</evidence>
<comment type="subcellular location">
    <subcellularLocation>
        <location evidence="2 10">Cytoplasm</location>
        <location evidence="2 10">Cytoskeleton</location>
    </subcellularLocation>
    <subcellularLocation>
        <location evidence="1">Nucleus</location>
    </subcellularLocation>
</comment>
<dbReference type="Proteomes" id="UP000308267">
    <property type="component" value="Unassembled WGS sequence"/>
</dbReference>
<keyword evidence="6" id="KW-0509">mRNA transport</keyword>
<organism evidence="11 12">
    <name type="scientific">Opisthorchis felineus</name>
    <dbReference type="NCBI Taxonomy" id="147828"/>
    <lineage>
        <taxon>Eukaryota</taxon>
        <taxon>Metazoa</taxon>
        <taxon>Spiralia</taxon>
        <taxon>Lophotrochozoa</taxon>
        <taxon>Platyhelminthes</taxon>
        <taxon>Trematoda</taxon>
        <taxon>Digenea</taxon>
        <taxon>Opisthorchiida</taxon>
        <taxon>Opisthorchiata</taxon>
        <taxon>Opisthorchiidae</taxon>
        <taxon>Opisthorchis</taxon>
    </lineage>
</organism>
<keyword evidence="7" id="KW-0653">Protein transport</keyword>
<dbReference type="GO" id="GO:0005868">
    <property type="term" value="C:cytoplasmic dynein complex"/>
    <property type="evidence" value="ECO:0007669"/>
    <property type="project" value="TreeGrafter"/>
</dbReference>
<dbReference type="SMART" id="SM01375">
    <property type="entry name" value="Dynein_light"/>
    <property type="match status" value="1"/>
</dbReference>
<dbReference type="STRING" id="147828.A0A4S2KZZ6"/>
<dbReference type="SUPFAM" id="SSF54648">
    <property type="entry name" value="DLC"/>
    <property type="match status" value="1"/>
</dbReference>
<keyword evidence="10" id="KW-0505">Motor protein</keyword>
<dbReference type="OrthoDB" id="10033309at2759"/>
<dbReference type="EMBL" id="SJOL01009743">
    <property type="protein sequence ID" value="TGZ55993.1"/>
    <property type="molecule type" value="Genomic_DNA"/>
</dbReference>
<evidence type="ECO:0000313" key="12">
    <source>
        <dbReference type="Proteomes" id="UP000308267"/>
    </source>
</evidence>
<dbReference type="GO" id="GO:0015031">
    <property type="term" value="P:protein transport"/>
    <property type="evidence" value="ECO:0007669"/>
    <property type="project" value="UniProtKB-KW"/>
</dbReference>
<dbReference type="EMBL" id="SJOL01009743">
    <property type="protein sequence ID" value="TGZ55992.1"/>
    <property type="molecule type" value="Genomic_DNA"/>
</dbReference>
<dbReference type="Gene3D" id="3.30.740.10">
    <property type="entry name" value="Protein Inhibitor Of Neuronal Nitric Oxide Synthase"/>
    <property type="match status" value="1"/>
</dbReference>
<gene>
    <name evidence="11" type="ORF">CRM22_010244</name>
</gene>
<dbReference type="PANTHER" id="PTHR11886:SF35">
    <property type="entry name" value="DYNEIN LIGHT CHAIN"/>
    <property type="match status" value="1"/>
</dbReference>
<reference evidence="11 12" key="1">
    <citation type="journal article" date="2019" name="BMC Genomics">
        <title>New insights from Opisthorchis felineus genome: update on genomics of the epidemiologically important liver flukes.</title>
        <authorList>
            <person name="Ershov N.I."/>
            <person name="Mordvinov V.A."/>
            <person name="Prokhortchouk E.B."/>
            <person name="Pakharukova M.Y."/>
            <person name="Gunbin K.V."/>
            <person name="Ustyantsev K."/>
            <person name="Genaev M.A."/>
            <person name="Blinov A.G."/>
            <person name="Mazur A."/>
            <person name="Boulygina E."/>
            <person name="Tsygankova S."/>
            <person name="Khrameeva E."/>
            <person name="Chekanov N."/>
            <person name="Fan G."/>
            <person name="Xiao A."/>
            <person name="Zhang H."/>
            <person name="Xu X."/>
            <person name="Yang H."/>
            <person name="Solovyev V."/>
            <person name="Lee S.M."/>
            <person name="Liu X."/>
            <person name="Afonnikov D.A."/>
            <person name="Skryabin K.G."/>
        </authorList>
    </citation>
    <scope>NUCLEOTIDE SEQUENCE [LARGE SCALE GENOMIC DNA]</scope>
    <source>
        <strain evidence="11">AK-0245</strain>
        <tissue evidence="11">Whole organism</tissue>
    </source>
</reference>
<evidence type="ECO:0000256" key="2">
    <source>
        <dbReference type="ARBA" id="ARBA00004245"/>
    </source>
</evidence>
<evidence type="ECO:0000256" key="10">
    <source>
        <dbReference type="RuleBase" id="RU365010"/>
    </source>
</evidence>
<evidence type="ECO:0000256" key="3">
    <source>
        <dbReference type="ARBA" id="ARBA00022448"/>
    </source>
</evidence>
<proteinExistence type="inferred from homology"/>
<keyword evidence="12" id="KW-1185">Reference proteome</keyword>
<dbReference type="GO" id="GO:0005874">
    <property type="term" value="C:microtubule"/>
    <property type="evidence" value="ECO:0007669"/>
    <property type="project" value="UniProtKB-KW"/>
</dbReference>
<keyword evidence="3" id="KW-0813">Transport</keyword>
<evidence type="ECO:0000313" key="11">
    <source>
        <dbReference type="EMBL" id="TGZ55992.1"/>
    </source>
</evidence>
<sequence length="90" mass="10431">MAAGKAVVLHAEMDFDVQEDAINVASEALLKCKSVQEVPEYIKKFFDDKYEPSWHCIVGKNFCSHFTHETDKFIFFRIRGRDVLLYKTPS</sequence>
<dbReference type="GO" id="GO:0045505">
    <property type="term" value="F:dynein intermediate chain binding"/>
    <property type="evidence" value="ECO:0007669"/>
    <property type="project" value="TreeGrafter"/>
</dbReference>
<keyword evidence="8 10" id="KW-0206">Cytoskeleton</keyword>
<keyword evidence="9" id="KW-0539">Nucleus</keyword>
<comment type="similarity">
    <text evidence="10">Belongs to the dynein light chain family.</text>
</comment>
<keyword evidence="5 10" id="KW-0493">Microtubule</keyword>
<dbReference type="InterPro" id="IPR001372">
    <property type="entry name" value="Dynein_light_chain_typ-1/2"/>
</dbReference>
<keyword evidence="4 10" id="KW-0963">Cytoplasm</keyword>
<dbReference type="PANTHER" id="PTHR11886">
    <property type="entry name" value="DYNEIN LIGHT CHAIN"/>
    <property type="match status" value="1"/>
</dbReference>
<keyword evidence="10" id="KW-0243">Dynein</keyword>
<evidence type="ECO:0000256" key="7">
    <source>
        <dbReference type="ARBA" id="ARBA00022927"/>
    </source>
</evidence>
<evidence type="ECO:0000256" key="6">
    <source>
        <dbReference type="ARBA" id="ARBA00022816"/>
    </source>
</evidence>
<dbReference type="GO" id="GO:0007017">
    <property type="term" value="P:microtubule-based process"/>
    <property type="evidence" value="ECO:0007669"/>
    <property type="project" value="InterPro"/>
</dbReference>
<evidence type="ECO:0000256" key="4">
    <source>
        <dbReference type="ARBA" id="ARBA00022490"/>
    </source>
</evidence>